<dbReference type="Pfam" id="PF24827">
    <property type="entry name" value="AstE_AspA_cat"/>
    <property type="match status" value="1"/>
</dbReference>
<evidence type="ECO:0000256" key="4">
    <source>
        <dbReference type="ARBA" id="ARBA00022833"/>
    </source>
</evidence>
<gene>
    <name evidence="6" type="ORF">EJN92_03270</name>
</gene>
<evidence type="ECO:0000259" key="5">
    <source>
        <dbReference type="Pfam" id="PF24827"/>
    </source>
</evidence>
<evidence type="ECO:0000256" key="1">
    <source>
        <dbReference type="ARBA" id="ARBA00001947"/>
    </source>
</evidence>
<dbReference type="PANTHER" id="PTHR37326">
    <property type="entry name" value="BLL3975 PROTEIN"/>
    <property type="match status" value="1"/>
</dbReference>
<dbReference type="CDD" id="cd06250">
    <property type="entry name" value="M14_PaAOTO_like"/>
    <property type="match status" value="1"/>
</dbReference>
<feature type="domain" description="Succinylglutamate desuccinylase/Aspartoacylase catalytic" evidence="5">
    <location>
        <begin position="30"/>
        <end position="267"/>
    </location>
</feature>
<evidence type="ECO:0000313" key="7">
    <source>
        <dbReference type="Proteomes" id="UP000275663"/>
    </source>
</evidence>
<dbReference type="SUPFAM" id="SSF53187">
    <property type="entry name" value="Zn-dependent exopeptidases"/>
    <property type="match status" value="1"/>
</dbReference>
<dbReference type="Gene3D" id="3.40.630.10">
    <property type="entry name" value="Zn peptidases"/>
    <property type="match status" value="1"/>
</dbReference>
<dbReference type="EMBL" id="CP034464">
    <property type="protein sequence ID" value="AZP11116.1"/>
    <property type="molecule type" value="Genomic_DNA"/>
</dbReference>
<dbReference type="OrthoDB" id="527673at2"/>
<keyword evidence="2" id="KW-0479">Metal-binding</keyword>
<dbReference type="InterPro" id="IPR055438">
    <property type="entry name" value="AstE_AspA_cat"/>
</dbReference>
<evidence type="ECO:0000313" key="6">
    <source>
        <dbReference type="EMBL" id="AZP11116.1"/>
    </source>
</evidence>
<protein>
    <submittedName>
        <fullName evidence="6">Succinylglutamate desuccinylase/aspartoacylase family protein</fullName>
    </submittedName>
</protein>
<dbReference type="RefSeq" id="WP_126126515.1">
    <property type="nucleotide sequence ID" value="NZ_CP034464.1"/>
</dbReference>
<keyword evidence="4" id="KW-0862">Zinc</keyword>
<organism evidence="6 7">
    <name type="scientific">Undibacterium parvum</name>
    <dbReference type="NCBI Taxonomy" id="401471"/>
    <lineage>
        <taxon>Bacteria</taxon>
        <taxon>Pseudomonadati</taxon>
        <taxon>Pseudomonadota</taxon>
        <taxon>Betaproteobacteria</taxon>
        <taxon>Burkholderiales</taxon>
        <taxon>Oxalobacteraceae</taxon>
        <taxon>Undibacterium</taxon>
    </lineage>
</organism>
<accession>A0A3S9HG92</accession>
<reference evidence="6 7" key="1">
    <citation type="journal article" date="2011" name="Int. J. Syst. Evol. Microbiol.">
        <title>Description of Undibacterium oligocarboniphilum sp. nov., isolated from purified water, and Undibacterium pigrum strain CCUG 49012 as the type strain of Undibacterium parvum sp. nov., and emended descriptions of the genus Undibacterium and the species Undibacterium pigrum.</title>
        <authorList>
            <person name="Eder W."/>
            <person name="Wanner G."/>
            <person name="Ludwig W."/>
            <person name="Busse H.J."/>
            <person name="Ziemke-Kageler F."/>
            <person name="Lang E."/>
        </authorList>
    </citation>
    <scope>NUCLEOTIDE SEQUENCE [LARGE SCALE GENOMIC DNA]</scope>
    <source>
        <strain evidence="6 7">DSM 23061</strain>
    </source>
</reference>
<dbReference type="InterPro" id="IPR053138">
    <property type="entry name" value="N-alpha-Ac-DABA_deacetylase"/>
</dbReference>
<dbReference type="Proteomes" id="UP000275663">
    <property type="component" value="Chromosome"/>
</dbReference>
<comment type="cofactor">
    <cofactor evidence="1">
        <name>Zn(2+)</name>
        <dbReference type="ChEBI" id="CHEBI:29105"/>
    </cofactor>
</comment>
<dbReference type="GO" id="GO:0046872">
    <property type="term" value="F:metal ion binding"/>
    <property type="evidence" value="ECO:0007669"/>
    <property type="project" value="UniProtKB-KW"/>
</dbReference>
<dbReference type="PANTHER" id="PTHR37326:SF1">
    <property type="entry name" value="BLL3975 PROTEIN"/>
    <property type="match status" value="1"/>
</dbReference>
<dbReference type="KEGG" id="upv:EJN92_03270"/>
<keyword evidence="7" id="KW-1185">Reference proteome</keyword>
<sequence length="372" mass="40018">MRTQPHLLPVKSSGTSRELISLHYGNASSGKKVYIQSSLHADEIPGMLVMQYLRKQLEQLEADGEIVGEIVLVPIANPIGLDQEIHGAAFGRFDLSTGINFNRGYLHLSSQLISALGDQLGADSKENVRLIRQQAMRILQQWQAVSETEYLKKTLQTLAVDADIVLDLHCDNQAVMHLYTGTPLLAATQPLAAYLGAQALLTSVLSGDDPFDETCSRHWWELAQHFGEGIPIPSACLAVTVELRGETEVCHELARSDAAAIIAFLQHAGHIGGEVPIMPQALCKATPLEGVEPIVAAHAGILVFTKAVGEWVAAGESIGDLVDPLSGEQTPLLATVSGILFARVARRYAQGGMRVAKIAGEQAFRTGNLLSL</sequence>
<evidence type="ECO:0000256" key="2">
    <source>
        <dbReference type="ARBA" id="ARBA00022723"/>
    </source>
</evidence>
<evidence type="ECO:0000256" key="3">
    <source>
        <dbReference type="ARBA" id="ARBA00022801"/>
    </source>
</evidence>
<dbReference type="AlphaFoldDB" id="A0A3S9HG92"/>
<dbReference type="GO" id="GO:0016788">
    <property type="term" value="F:hydrolase activity, acting on ester bonds"/>
    <property type="evidence" value="ECO:0007669"/>
    <property type="project" value="InterPro"/>
</dbReference>
<proteinExistence type="predicted"/>
<keyword evidence="3" id="KW-0378">Hydrolase</keyword>
<name>A0A3S9HG92_9BURK</name>